<gene>
    <name evidence="2" type="ORF">NCTC12126_03375</name>
</gene>
<dbReference type="Proteomes" id="UP000351155">
    <property type="component" value="Unassembled WGS sequence"/>
</dbReference>
<evidence type="ECO:0000313" key="3">
    <source>
        <dbReference type="Proteomes" id="UP000351155"/>
    </source>
</evidence>
<organism evidence="2 3">
    <name type="scientific">Enterobacter cancerogenus</name>
    <dbReference type="NCBI Taxonomy" id="69218"/>
    <lineage>
        <taxon>Bacteria</taxon>
        <taxon>Pseudomonadati</taxon>
        <taxon>Pseudomonadota</taxon>
        <taxon>Gammaproteobacteria</taxon>
        <taxon>Enterobacterales</taxon>
        <taxon>Enterobacteriaceae</taxon>
        <taxon>Enterobacter</taxon>
        <taxon>Enterobacter cloacae complex</taxon>
    </lineage>
</organism>
<proteinExistence type="predicted"/>
<feature type="compositionally biased region" description="Polar residues" evidence="1">
    <location>
        <begin position="1"/>
        <end position="12"/>
    </location>
</feature>
<evidence type="ECO:0000256" key="1">
    <source>
        <dbReference type="SAM" id="MobiDB-lite"/>
    </source>
</evidence>
<feature type="compositionally biased region" description="Polar residues" evidence="1">
    <location>
        <begin position="19"/>
        <end position="44"/>
    </location>
</feature>
<name>A0A484YGC5_9ENTR</name>
<reference evidence="2 3" key="1">
    <citation type="submission" date="2019-03" db="EMBL/GenBank/DDBJ databases">
        <authorList>
            <consortium name="Pathogen Informatics"/>
        </authorList>
    </citation>
    <scope>NUCLEOTIDE SEQUENCE [LARGE SCALE GENOMIC DNA]</scope>
    <source>
        <strain evidence="2 3">NCTC12126</strain>
    </source>
</reference>
<evidence type="ECO:0000313" key="2">
    <source>
        <dbReference type="EMBL" id="VFS34105.1"/>
    </source>
</evidence>
<protein>
    <submittedName>
        <fullName evidence="2">Uncharacterized protein</fullName>
    </submittedName>
</protein>
<dbReference type="AlphaFoldDB" id="A0A484YGC5"/>
<sequence length="44" mass="4754">MALNNAHRSASTILMLPNSPRTPSSSVWTRSITPSKCPSLTQLT</sequence>
<feature type="region of interest" description="Disordered" evidence="1">
    <location>
        <begin position="1"/>
        <end position="44"/>
    </location>
</feature>
<dbReference type="EMBL" id="CAADIW010000027">
    <property type="protein sequence ID" value="VFS34105.1"/>
    <property type="molecule type" value="Genomic_DNA"/>
</dbReference>
<accession>A0A484YGC5</accession>